<keyword evidence="3 15" id="KW-0547">Nucleotide-binding</keyword>
<keyword evidence="6 15" id="KW-0347">Helicase</keyword>
<dbReference type="CDD" id="cd17932">
    <property type="entry name" value="DEXQc_UvrD"/>
    <property type="match status" value="1"/>
</dbReference>
<evidence type="ECO:0000256" key="10">
    <source>
        <dbReference type="ARBA" id="ARBA00023204"/>
    </source>
</evidence>
<organism evidence="19 20">
    <name type="scientific">Schumannella soli</name>
    <dbReference type="NCBI Taxonomy" id="2590779"/>
    <lineage>
        <taxon>Bacteria</taxon>
        <taxon>Bacillati</taxon>
        <taxon>Actinomycetota</taxon>
        <taxon>Actinomycetes</taxon>
        <taxon>Micrococcales</taxon>
        <taxon>Microbacteriaceae</taxon>
        <taxon>Schumannella</taxon>
    </lineage>
</organism>
<dbReference type="GO" id="GO:0003677">
    <property type="term" value="F:DNA binding"/>
    <property type="evidence" value="ECO:0007669"/>
    <property type="project" value="UniProtKB-KW"/>
</dbReference>
<dbReference type="Gene3D" id="1.10.10.160">
    <property type="match status" value="1"/>
</dbReference>
<dbReference type="Gene3D" id="3.90.320.10">
    <property type="match status" value="1"/>
</dbReference>
<dbReference type="InterPro" id="IPR027417">
    <property type="entry name" value="P-loop_NTPase"/>
</dbReference>
<dbReference type="InterPro" id="IPR011335">
    <property type="entry name" value="Restrct_endonuc-II-like"/>
</dbReference>
<keyword evidence="7" id="KW-0269">Exonuclease</keyword>
<keyword evidence="9" id="KW-0238">DNA-binding</keyword>
<dbReference type="Pfam" id="PF13361">
    <property type="entry name" value="UvrD_C"/>
    <property type="match status" value="1"/>
</dbReference>
<comment type="similarity">
    <text evidence="1">Belongs to the helicase family. UvrD subfamily.</text>
</comment>
<reference evidence="19 20" key="1">
    <citation type="submission" date="2019-06" db="EMBL/GenBank/DDBJ databases">
        <authorList>
            <person name="Li F."/>
        </authorList>
    </citation>
    <scope>NUCLEOTIDE SEQUENCE [LARGE SCALE GENOMIC DNA]</scope>
    <source>
        <strain evidence="19 20">10F1D-1</strain>
    </source>
</reference>
<evidence type="ECO:0000256" key="2">
    <source>
        <dbReference type="ARBA" id="ARBA00022722"/>
    </source>
</evidence>
<dbReference type="GO" id="GO:0043138">
    <property type="term" value="F:3'-5' DNA helicase activity"/>
    <property type="evidence" value="ECO:0007669"/>
    <property type="project" value="UniProtKB-EC"/>
</dbReference>
<dbReference type="InterPro" id="IPR013986">
    <property type="entry name" value="DExx_box_DNA_helicase_dom_sf"/>
</dbReference>
<dbReference type="EMBL" id="VHQG01000002">
    <property type="protein sequence ID" value="TPW76587.1"/>
    <property type="molecule type" value="Genomic_DNA"/>
</dbReference>
<evidence type="ECO:0000259" key="18">
    <source>
        <dbReference type="PROSITE" id="PS51217"/>
    </source>
</evidence>
<feature type="binding site" evidence="15">
    <location>
        <begin position="34"/>
        <end position="41"/>
    </location>
    <ligand>
        <name>ATP</name>
        <dbReference type="ChEBI" id="CHEBI:30616"/>
    </ligand>
</feature>
<dbReference type="InterPro" id="IPR038726">
    <property type="entry name" value="PDDEXK_AddAB-type"/>
</dbReference>
<keyword evidence="20" id="KW-1185">Reference proteome</keyword>
<feature type="compositionally biased region" description="Basic and acidic residues" evidence="16">
    <location>
        <begin position="803"/>
        <end position="813"/>
    </location>
</feature>
<dbReference type="InterPro" id="IPR011604">
    <property type="entry name" value="PDDEXK-like_dom_sf"/>
</dbReference>
<evidence type="ECO:0000256" key="9">
    <source>
        <dbReference type="ARBA" id="ARBA00023125"/>
    </source>
</evidence>
<dbReference type="PANTHER" id="PTHR11070:SF55">
    <property type="entry name" value="DNA 3'-5' HELICASE"/>
    <property type="match status" value="1"/>
</dbReference>
<evidence type="ECO:0000256" key="8">
    <source>
        <dbReference type="ARBA" id="ARBA00022840"/>
    </source>
</evidence>
<dbReference type="InterPro" id="IPR014016">
    <property type="entry name" value="UvrD-like_ATP-bd"/>
</dbReference>
<evidence type="ECO:0000256" key="14">
    <source>
        <dbReference type="ARBA" id="ARBA00048988"/>
    </source>
</evidence>
<dbReference type="InterPro" id="IPR000212">
    <property type="entry name" value="DNA_helicase_UvrD/REP"/>
</dbReference>
<protein>
    <recommendedName>
        <fullName evidence="13">DNA 3'-5' helicase</fullName>
        <ecNumber evidence="13">5.6.2.4</ecNumber>
    </recommendedName>
</protein>
<evidence type="ECO:0000256" key="6">
    <source>
        <dbReference type="ARBA" id="ARBA00022806"/>
    </source>
</evidence>
<comment type="catalytic activity">
    <reaction evidence="14">
        <text>ATP + H2O = ADP + phosphate + H(+)</text>
        <dbReference type="Rhea" id="RHEA:13065"/>
        <dbReference type="ChEBI" id="CHEBI:15377"/>
        <dbReference type="ChEBI" id="CHEBI:15378"/>
        <dbReference type="ChEBI" id="CHEBI:30616"/>
        <dbReference type="ChEBI" id="CHEBI:43474"/>
        <dbReference type="ChEBI" id="CHEBI:456216"/>
        <dbReference type="EC" id="5.6.2.4"/>
    </reaction>
</comment>
<dbReference type="PROSITE" id="PS51217">
    <property type="entry name" value="UVRD_HELICASE_CTER"/>
    <property type="match status" value="1"/>
</dbReference>
<keyword evidence="4" id="KW-0227">DNA damage</keyword>
<dbReference type="EC" id="5.6.2.4" evidence="13"/>
<evidence type="ECO:0000256" key="1">
    <source>
        <dbReference type="ARBA" id="ARBA00009922"/>
    </source>
</evidence>
<proteinExistence type="inferred from homology"/>
<dbReference type="GO" id="GO:0000725">
    <property type="term" value="P:recombinational repair"/>
    <property type="evidence" value="ECO:0007669"/>
    <property type="project" value="TreeGrafter"/>
</dbReference>
<feature type="region of interest" description="Disordered" evidence="16">
    <location>
        <begin position="787"/>
        <end position="813"/>
    </location>
</feature>
<keyword evidence="8 15" id="KW-0067">ATP-binding</keyword>
<keyword evidence="11" id="KW-0413">Isomerase</keyword>
<dbReference type="SUPFAM" id="SSF52980">
    <property type="entry name" value="Restriction endonuclease-like"/>
    <property type="match status" value="1"/>
</dbReference>
<dbReference type="Pfam" id="PF00580">
    <property type="entry name" value="UvrD-helicase"/>
    <property type="match status" value="1"/>
</dbReference>
<dbReference type="OrthoDB" id="9806690at2"/>
<dbReference type="Gene3D" id="3.40.50.300">
    <property type="entry name" value="P-loop containing nucleotide triphosphate hydrolases"/>
    <property type="match status" value="3"/>
</dbReference>
<evidence type="ECO:0000313" key="20">
    <source>
        <dbReference type="Proteomes" id="UP000316252"/>
    </source>
</evidence>
<dbReference type="GO" id="GO:0005524">
    <property type="term" value="F:ATP binding"/>
    <property type="evidence" value="ECO:0007669"/>
    <property type="project" value="UniProtKB-UniRule"/>
</dbReference>
<dbReference type="Pfam" id="PF12705">
    <property type="entry name" value="PDDEXK_1"/>
    <property type="match status" value="1"/>
</dbReference>
<evidence type="ECO:0000256" key="4">
    <source>
        <dbReference type="ARBA" id="ARBA00022763"/>
    </source>
</evidence>
<name>A0A506Y5D3_9MICO</name>
<evidence type="ECO:0000256" key="3">
    <source>
        <dbReference type="ARBA" id="ARBA00022741"/>
    </source>
</evidence>
<comment type="catalytic activity">
    <reaction evidence="12">
        <text>Couples ATP hydrolysis with the unwinding of duplex DNA by translocating in the 3'-5' direction.</text>
        <dbReference type="EC" id="5.6.2.4"/>
    </reaction>
</comment>
<dbReference type="PROSITE" id="PS51198">
    <property type="entry name" value="UVRD_HELICASE_ATP_BIND"/>
    <property type="match status" value="1"/>
</dbReference>
<keyword evidence="5 15" id="KW-0378">Hydrolase</keyword>
<evidence type="ECO:0000256" key="11">
    <source>
        <dbReference type="ARBA" id="ARBA00023235"/>
    </source>
</evidence>
<keyword evidence="2" id="KW-0540">Nuclease</keyword>
<evidence type="ECO:0000256" key="15">
    <source>
        <dbReference type="PROSITE-ProRule" id="PRU00560"/>
    </source>
</evidence>
<evidence type="ECO:0000259" key="17">
    <source>
        <dbReference type="PROSITE" id="PS51198"/>
    </source>
</evidence>
<dbReference type="GO" id="GO:0033202">
    <property type="term" value="C:DNA helicase complex"/>
    <property type="evidence" value="ECO:0007669"/>
    <property type="project" value="TreeGrafter"/>
</dbReference>
<dbReference type="GO" id="GO:0004527">
    <property type="term" value="F:exonuclease activity"/>
    <property type="evidence" value="ECO:0007669"/>
    <property type="project" value="UniProtKB-KW"/>
</dbReference>
<evidence type="ECO:0000256" key="7">
    <source>
        <dbReference type="ARBA" id="ARBA00022839"/>
    </source>
</evidence>
<feature type="domain" description="UvrD-like helicase ATP-binding" evidence="17">
    <location>
        <begin position="13"/>
        <end position="342"/>
    </location>
</feature>
<sequence length="1079" mass="118866">MSARRIAERLGLHPPTPEQTLVIESDLGPALVVAGAGSGKTETMAFRVLWLVANGLVAPAQILGLTFTRKAAGELGHRMRDRIAQLRENGLMPERDGDDDPAAELLDSPTVSTYNSFASAIFRDNAPLVGYDGDAVLLGEAATWLLARELVTRSDDLRLADAEKSVDALATAVVRLAAQLAENVADADDVERMAEEFRALGDLPSGGRGAYADVVTMADRIAALPVLLGLARQLQQAKRDRAAIEFSDQVAIALRIVEGNPHVVTELRDRYRVVILDEYQDTSVVQTRLLALLFARHPVMAVGDPNQSIYGWRGASAAGLGQFGSWFGSDARFELTTSWRNGERILDAANRLIRPLALSSPVSVAALAARPGAEANPVRLLYPETVVEEADQVAAWFRGGLADRAEWGTDDAGEAQPPSAALILRSRGTLEQFLGAFRRAGVPYHVLGVGGLLAEPLVADLVAALAVVDDPGANSELIRLLVGSRWRLGTADIAALRELARWFEKRDLRQKPLDEDVARQLRASVADDDSASLIDALDFLATSAEDHGAVRGFSEEGLARLRDAGETFARLRRRVRFDLDDLVTTVLQELGLDIEAEANDARPGSSRVLEAFFDALAGFQQLGQQNSLRAFLGWLREAESRERLSPRSDPPEPGCVQIVTIHGSKGLEWDLVAVPRLVEGEMPSAARDTGAWVAFGELPYEFRGDASVLPEFRWREATTRKEVLDLFAEFKSEVREQQLLEDRRLAYVAITRARRHLLVSGSFWSSQTKPRSPGAFLRELAEDGIIPPLPEAPESEENPLVAEPERVDWPRDPLGSRRQRVEAAAELVRTADPADAGRWTRDVELLLEERRQRLRGADAVTVPERIPASRFKDWVENPARVLAELRRPMPERPYRATRLGTLFHAWVEKRSDPDAAMAGFDDLDALGSELDLGVDGDDLTAVDAARFAELRATFEASPWADRRPVDVEREIHLPLAGRTVVCKIDAVYVEGEGDAARYEIVDWKTGKAPRDASDRELKQLQLALYRLAYARWRGVDPERIDAAFYFVADDQVLRPERIDDEESLSGRWAEAMARVARPS</sequence>
<dbReference type="Proteomes" id="UP000316252">
    <property type="component" value="Unassembled WGS sequence"/>
</dbReference>
<evidence type="ECO:0000256" key="5">
    <source>
        <dbReference type="ARBA" id="ARBA00022801"/>
    </source>
</evidence>
<dbReference type="InterPro" id="IPR014017">
    <property type="entry name" value="DNA_helicase_UvrD-like_C"/>
</dbReference>
<keyword evidence="10" id="KW-0234">DNA repair</keyword>
<feature type="domain" description="UvrD-like helicase C-terminal" evidence="18">
    <location>
        <begin position="343"/>
        <end position="666"/>
    </location>
</feature>
<dbReference type="AlphaFoldDB" id="A0A506Y5D3"/>
<gene>
    <name evidence="19" type="ORF">FJ657_08355</name>
</gene>
<dbReference type="Gene3D" id="1.10.486.10">
    <property type="entry name" value="PCRA, domain 4"/>
    <property type="match status" value="1"/>
</dbReference>
<evidence type="ECO:0000256" key="16">
    <source>
        <dbReference type="SAM" id="MobiDB-lite"/>
    </source>
</evidence>
<dbReference type="GO" id="GO:0005829">
    <property type="term" value="C:cytosol"/>
    <property type="evidence" value="ECO:0007669"/>
    <property type="project" value="TreeGrafter"/>
</dbReference>
<accession>A0A506Y5D3</accession>
<comment type="caution">
    <text evidence="19">The sequence shown here is derived from an EMBL/GenBank/DDBJ whole genome shotgun (WGS) entry which is preliminary data.</text>
</comment>
<evidence type="ECO:0000256" key="13">
    <source>
        <dbReference type="ARBA" id="ARBA00034808"/>
    </source>
</evidence>
<evidence type="ECO:0000313" key="19">
    <source>
        <dbReference type="EMBL" id="TPW76587.1"/>
    </source>
</evidence>
<dbReference type="PANTHER" id="PTHR11070">
    <property type="entry name" value="UVRD / RECB / PCRA DNA HELICASE FAMILY MEMBER"/>
    <property type="match status" value="1"/>
</dbReference>
<evidence type="ECO:0000256" key="12">
    <source>
        <dbReference type="ARBA" id="ARBA00034617"/>
    </source>
</evidence>
<dbReference type="SUPFAM" id="SSF52540">
    <property type="entry name" value="P-loop containing nucleoside triphosphate hydrolases"/>
    <property type="match status" value="1"/>
</dbReference>